<dbReference type="EMBL" id="BDIP01000289">
    <property type="protein sequence ID" value="GIQ81019.1"/>
    <property type="molecule type" value="Genomic_DNA"/>
</dbReference>
<gene>
    <name evidence="1" type="ORF">KIPB_001911</name>
</gene>
<proteinExistence type="predicted"/>
<evidence type="ECO:0000313" key="2">
    <source>
        <dbReference type="Proteomes" id="UP000265618"/>
    </source>
</evidence>
<comment type="caution">
    <text evidence="1">The sequence shown here is derived from an EMBL/GenBank/DDBJ whole genome shotgun (WGS) entry which is preliminary data.</text>
</comment>
<reference evidence="1 2" key="1">
    <citation type="journal article" date="2018" name="PLoS ONE">
        <title>The draft genome of Kipferlia bialata reveals reductive genome evolution in fornicate parasites.</title>
        <authorList>
            <person name="Tanifuji G."/>
            <person name="Takabayashi S."/>
            <person name="Kume K."/>
            <person name="Takagi M."/>
            <person name="Nakayama T."/>
            <person name="Kamikawa R."/>
            <person name="Inagaki Y."/>
            <person name="Hashimoto T."/>
        </authorList>
    </citation>
    <scope>NUCLEOTIDE SEQUENCE [LARGE SCALE GENOMIC DNA]</scope>
    <source>
        <strain evidence="1">NY0173</strain>
    </source>
</reference>
<evidence type="ECO:0000313" key="1">
    <source>
        <dbReference type="EMBL" id="GIQ81019.1"/>
    </source>
</evidence>
<accession>A0A9K3CSR5</accession>
<name>A0A9K3CSR5_9EUKA</name>
<dbReference type="Proteomes" id="UP000265618">
    <property type="component" value="Unassembled WGS sequence"/>
</dbReference>
<sequence length="471" mass="50633">MKYRPSTTTPDHSVEQLPGLDSHHSIYSGYSSWARRHFSYHVGASCTPAYCLRMLGYCAMVMLAPYVLRQMVFVDAGETAPITFTPTVSSLNSLGEDQYSILLEIDTHVADLYIIVGDTDTDEVYLTTRAQSNRLSGGPVASFDCSITTSEVSGWDLEGYTPYPCGESDLSACPVSGTRDVSGLGQHLTCTVPGSAEDPIFTASSRLILSIPPHIAATTDVYLKGGWILDLSVVATDTAFWTTGLESDVWEGVSEGESDLSMLQGVHIQVDSVYFLTVGNIALGSLEIAATSLTSTTVENCSISDRCHIASRDSLGVNMCHIDGVGSGTPFTVVVDEMLGNDDAITLPEWLMRQSGDSEGEGELLLQIPVWLAETGYDVYISSGSLIDNDSGDESGVDVFDMGKTARMWELEGLPTAVQDQWDSLCGDDQCESYVRVRYGDGSDGDSLICSPEGVGFISIESGEVLLSFTE</sequence>
<protein>
    <submittedName>
        <fullName evidence="1">Uncharacterized protein</fullName>
    </submittedName>
</protein>
<keyword evidence="2" id="KW-1185">Reference proteome</keyword>
<organism evidence="1 2">
    <name type="scientific">Kipferlia bialata</name>
    <dbReference type="NCBI Taxonomy" id="797122"/>
    <lineage>
        <taxon>Eukaryota</taxon>
        <taxon>Metamonada</taxon>
        <taxon>Carpediemonas-like organisms</taxon>
        <taxon>Kipferlia</taxon>
    </lineage>
</organism>
<dbReference type="AlphaFoldDB" id="A0A9K3CSR5"/>